<sequence length="101" mass="11794">MPARYHDNYNNSNNFWQLQQYELVPAATESGAVGCACNKMFQRNCRWSNKCFGTGLHRWCVAQRIHRRRQPRLISCSLSEHVLQQKQQLQQPILGSDAVQF</sequence>
<accession>A0ABR0AZU8</accession>
<organism evidence="1 2">
    <name type="scientific">Daphnia magna</name>
    <dbReference type="NCBI Taxonomy" id="35525"/>
    <lineage>
        <taxon>Eukaryota</taxon>
        <taxon>Metazoa</taxon>
        <taxon>Ecdysozoa</taxon>
        <taxon>Arthropoda</taxon>
        <taxon>Crustacea</taxon>
        <taxon>Branchiopoda</taxon>
        <taxon>Diplostraca</taxon>
        <taxon>Cladocera</taxon>
        <taxon>Anomopoda</taxon>
        <taxon>Daphniidae</taxon>
        <taxon>Daphnia</taxon>
    </lineage>
</organism>
<name>A0ABR0AZU8_9CRUS</name>
<gene>
    <name evidence="1" type="ORF">OUZ56_023504</name>
</gene>
<reference evidence="1 2" key="1">
    <citation type="journal article" date="2023" name="Nucleic Acids Res.">
        <title>The hologenome of Daphnia magna reveals possible DNA methylation and microbiome-mediated evolution of the host genome.</title>
        <authorList>
            <person name="Chaturvedi A."/>
            <person name="Li X."/>
            <person name="Dhandapani V."/>
            <person name="Marshall H."/>
            <person name="Kissane S."/>
            <person name="Cuenca-Cambronero M."/>
            <person name="Asole G."/>
            <person name="Calvet F."/>
            <person name="Ruiz-Romero M."/>
            <person name="Marangio P."/>
            <person name="Guigo R."/>
            <person name="Rago D."/>
            <person name="Mirbahai L."/>
            <person name="Eastwood N."/>
            <person name="Colbourne J.K."/>
            <person name="Zhou J."/>
            <person name="Mallon E."/>
            <person name="Orsini L."/>
        </authorList>
    </citation>
    <scope>NUCLEOTIDE SEQUENCE [LARGE SCALE GENOMIC DNA]</scope>
    <source>
        <strain evidence="1">LRV0_1</strain>
    </source>
</reference>
<protein>
    <submittedName>
        <fullName evidence="1">Uncharacterized protein</fullName>
    </submittedName>
</protein>
<dbReference type="Proteomes" id="UP001234178">
    <property type="component" value="Unassembled WGS sequence"/>
</dbReference>
<evidence type="ECO:0000313" key="2">
    <source>
        <dbReference type="Proteomes" id="UP001234178"/>
    </source>
</evidence>
<evidence type="ECO:0000313" key="1">
    <source>
        <dbReference type="EMBL" id="KAK4030437.1"/>
    </source>
</evidence>
<dbReference type="EMBL" id="JAOYFB010000039">
    <property type="protein sequence ID" value="KAK4030437.1"/>
    <property type="molecule type" value="Genomic_DNA"/>
</dbReference>
<proteinExistence type="predicted"/>
<comment type="caution">
    <text evidence="1">The sequence shown here is derived from an EMBL/GenBank/DDBJ whole genome shotgun (WGS) entry which is preliminary data.</text>
</comment>
<keyword evidence="2" id="KW-1185">Reference proteome</keyword>